<protein>
    <submittedName>
        <fullName evidence="2">Uncharacterized protein</fullName>
    </submittedName>
</protein>
<dbReference type="AlphaFoldDB" id="A0A9W8U167"/>
<name>A0A9W8U167_9AGAR</name>
<proteinExistence type="predicted"/>
<organism evidence="2 3">
    <name type="scientific">Lentinula detonsa</name>
    <dbReference type="NCBI Taxonomy" id="2804962"/>
    <lineage>
        <taxon>Eukaryota</taxon>
        <taxon>Fungi</taxon>
        <taxon>Dikarya</taxon>
        <taxon>Basidiomycota</taxon>
        <taxon>Agaricomycotina</taxon>
        <taxon>Agaricomycetes</taxon>
        <taxon>Agaricomycetidae</taxon>
        <taxon>Agaricales</taxon>
        <taxon>Marasmiineae</taxon>
        <taxon>Omphalotaceae</taxon>
        <taxon>Lentinula</taxon>
    </lineage>
</organism>
<comment type="caution">
    <text evidence="2">The sequence shown here is derived from an EMBL/GenBank/DDBJ whole genome shotgun (WGS) entry which is preliminary data.</text>
</comment>
<keyword evidence="3" id="KW-1185">Reference proteome</keyword>
<dbReference type="Proteomes" id="UP001142393">
    <property type="component" value="Unassembled WGS sequence"/>
</dbReference>
<dbReference type="EMBL" id="JANVFU010000002">
    <property type="protein sequence ID" value="KAJ3748319.1"/>
    <property type="molecule type" value="Genomic_DNA"/>
</dbReference>
<reference evidence="2 3" key="1">
    <citation type="journal article" date="2023" name="Proc. Natl. Acad. Sci. U.S.A.">
        <title>A global phylogenomic analysis of the shiitake genus Lentinula.</title>
        <authorList>
            <person name="Sierra-Patev S."/>
            <person name="Min B."/>
            <person name="Naranjo-Ortiz M."/>
            <person name="Looney B."/>
            <person name="Konkel Z."/>
            <person name="Slot J.C."/>
            <person name="Sakamoto Y."/>
            <person name="Steenwyk J.L."/>
            <person name="Rokas A."/>
            <person name="Carro J."/>
            <person name="Camarero S."/>
            <person name="Ferreira P."/>
            <person name="Molpeceres G."/>
            <person name="Ruiz-Duenas F.J."/>
            <person name="Serrano A."/>
            <person name="Henrissat B."/>
            <person name="Drula E."/>
            <person name="Hughes K.W."/>
            <person name="Mata J.L."/>
            <person name="Ishikawa N.K."/>
            <person name="Vargas-Isla R."/>
            <person name="Ushijima S."/>
            <person name="Smith C.A."/>
            <person name="Donoghue J."/>
            <person name="Ahrendt S."/>
            <person name="Andreopoulos W."/>
            <person name="He G."/>
            <person name="LaButti K."/>
            <person name="Lipzen A."/>
            <person name="Ng V."/>
            <person name="Riley R."/>
            <person name="Sandor L."/>
            <person name="Barry K."/>
            <person name="Martinez A.T."/>
            <person name="Xiao Y."/>
            <person name="Gibbons J.G."/>
            <person name="Terashima K."/>
            <person name="Grigoriev I.V."/>
            <person name="Hibbett D."/>
        </authorList>
    </citation>
    <scope>NUCLEOTIDE SEQUENCE [LARGE SCALE GENOMIC DNA]</scope>
    <source>
        <strain evidence="2 3">TFB7810</strain>
    </source>
</reference>
<gene>
    <name evidence="2" type="ORF">DFH05DRAFT_1519860</name>
</gene>
<feature type="region of interest" description="Disordered" evidence="1">
    <location>
        <begin position="16"/>
        <end position="36"/>
    </location>
</feature>
<evidence type="ECO:0000313" key="3">
    <source>
        <dbReference type="Proteomes" id="UP001142393"/>
    </source>
</evidence>
<sequence>MRDRDGNDLDKIAENVAEKNQQKQNQGKQEVMVHEGTPVNEAEARCRSFNRLVILWENDPSDWNTVELSWAWYRVSSVLFIRGVDHLQHPPLHAFPTALYNCFTELTPYYIRQIPSPVLAEAAGWNPHVLRHLCTRRPEPVFCYKEYANSETWVVYFGQQGFYSHTSLTSAIEDILRHWYDDPDPRNNDRWRLGKEVGDLLVRTGIRREFVVGGMSFIWEWLTGGRFVEAADDEEGFVNDNDGRDLEDVN</sequence>
<accession>A0A9W8U167</accession>
<evidence type="ECO:0000313" key="2">
    <source>
        <dbReference type="EMBL" id="KAJ3748319.1"/>
    </source>
</evidence>
<evidence type="ECO:0000256" key="1">
    <source>
        <dbReference type="SAM" id="MobiDB-lite"/>
    </source>
</evidence>